<sequence length="129" mass="14717">MSVLVPVSWGELIDKITILEIKQQKLEDPAALENVRKELALLSAVRDKAGTLPDGVAAATDGLRTVNESLWRIEDDIRDCEREKNFNKTFIELARAVYKTNDRRAALKREINTLMKSDIYEEKSYASYD</sequence>
<dbReference type="Pfam" id="PF19662">
    <property type="entry name" value="DUF6165"/>
    <property type="match status" value="1"/>
</dbReference>
<proteinExistence type="predicted"/>
<dbReference type="Proteomes" id="UP000287447">
    <property type="component" value="Unassembled WGS sequence"/>
</dbReference>
<name>A0A3S2W461_9PROT</name>
<reference evidence="2" key="1">
    <citation type="submission" date="2019-01" db="EMBL/GenBank/DDBJ databases">
        <title>Gri0909 isolated from a small marine red alga.</title>
        <authorList>
            <person name="Kim J."/>
            <person name="Jeong S.E."/>
            <person name="Jeon C.O."/>
        </authorList>
    </citation>
    <scope>NUCLEOTIDE SEQUENCE [LARGE SCALE GENOMIC DNA]</scope>
    <source>
        <strain evidence="2">Gri0909</strain>
    </source>
</reference>
<dbReference type="InterPro" id="IPR046163">
    <property type="entry name" value="DUF6165"/>
</dbReference>
<dbReference type="OrthoDB" id="9155693at2"/>
<gene>
    <name evidence="1" type="ORF">EOI86_12460</name>
</gene>
<protein>
    <submittedName>
        <fullName evidence="1">Uncharacterized protein</fullName>
    </submittedName>
</protein>
<comment type="caution">
    <text evidence="1">The sequence shown here is derived from an EMBL/GenBank/DDBJ whole genome shotgun (WGS) entry which is preliminary data.</text>
</comment>
<evidence type="ECO:0000313" key="1">
    <source>
        <dbReference type="EMBL" id="RVU36046.1"/>
    </source>
</evidence>
<organism evidence="1 2">
    <name type="scientific">Hwanghaeella grinnelliae</name>
    <dbReference type="NCBI Taxonomy" id="2500179"/>
    <lineage>
        <taxon>Bacteria</taxon>
        <taxon>Pseudomonadati</taxon>
        <taxon>Pseudomonadota</taxon>
        <taxon>Alphaproteobacteria</taxon>
        <taxon>Rhodospirillales</taxon>
        <taxon>Rhodospirillaceae</taxon>
        <taxon>Hwanghaeella</taxon>
    </lineage>
</organism>
<dbReference type="RefSeq" id="WP_127765522.1">
    <property type="nucleotide sequence ID" value="NZ_SADE01000002.1"/>
</dbReference>
<dbReference type="EMBL" id="SADE01000002">
    <property type="protein sequence ID" value="RVU36046.1"/>
    <property type="molecule type" value="Genomic_DNA"/>
</dbReference>
<keyword evidence="2" id="KW-1185">Reference proteome</keyword>
<evidence type="ECO:0000313" key="2">
    <source>
        <dbReference type="Proteomes" id="UP000287447"/>
    </source>
</evidence>
<dbReference type="AlphaFoldDB" id="A0A3S2W461"/>
<accession>A0A3S2W461</accession>